<name>A0A6M1SX79_9BACT</name>
<dbReference type="SUPFAM" id="SSF46894">
    <property type="entry name" value="C-terminal effector domain of the bipartite response regulators"/>
    <property type="match status" value="1"/>
</dbReference>
<dbReference type="InterPro" id="IPR000792">
    <property type="entry name" value="Tscrpt_reg_LuxR_C"/>
</dbReference>
<evidence type="ECO:0000256" key="3">
    <source>
        <dbReference type="ARBA" id="ARBA00023163"/>
    </source>
</evidence>
<proteinExistence type="predicted"/>
<gene>
    <name evidence="5" type="ORF">G3569_07050</name>
</gene>
<dbReference type="Gene3D" id="1.10.10.10">
    <property type="entry name" value="Winged helix-like DNA-binding domain superfamily/Winged helix DNA-binding domain"/>
    <property type="match status" value="1"/>
</dbReference>
<dbReference type="PROSITE" id="PS00622">
    <property type="entry name" value="HTH_LUXR_1"/>
    <property type="match status" value="1"/>
</dbReference>
<keyword evidence="1" id="KW-0805">Transcription regulation</keyword>
<dbReference type="EMBL" id="JAALLS010000007">
    <property type="protein sequence ID" value="NGP88106.1"/>
    <property type="molecule type" value="Genomic_DNA"/>
</dbReference>
<dbReference type="PROSITE" id="PS50043">
    <property type="entry name" value="HTH_LUXR_2"/>
    <property type="match status" value="1"/>
</dbReference>
<dbReference type="PANTHER" id="PTHR44688">
    <property type="entry name" value="DNA-BINDING TRANSCRIPTIONAL ACTIVATOR DEVR_DOSR"/>
    <property type="match status" value="1"/>
</dbReference>
<dbReference type="GO" id="GO:0003677">
    <property type="term" value="F:DNA binding"/>
    <property type="evidence" value="ECO:0007669"/>
    <property type="project" value="UniProtKB-KW"/>
</dbReference>
<evidence type="ECO:0000313" key="5">
    <source>
        <dbReference type="EMBL" id="NGP88106.1"/>
    </source>
</evidence>
<dbReference type="Pfam" id="PF00196">
    <property type="entry name" value="GerE"/>
    <property type="match status" value="1"/>
</dbReference>
<dbReference type="Proteomes" id="UP000479132">
    <property type="component" value="Unassembled WGS sequence"/>
</dbReference>
<dbReference type="CDD" id="cd06170">
    <property type="entry name" value="LuxR_C_like"/>
    <property type="match status" value="1"/>
</dbReference>
<organism evidence="5 6">
    <name type="scientific">Fodinibius halophilus</name>
    <dbReference type="NCBI Taxonomy" id="1736908"/>
    <lineage>
        <taxon>Bacteria</taxon>
        <taxon>Pseudomonadati</taxon>
        <taxon>Balneolota</taxon>
        <taxon>Balneolia</taxon>
        <taxon>Balneolales</taxon>
        <taxon>Balneolaceae</taxon>
        <taxon>Fodinibius</taxon>
    </lineage>
</organism>
<evidence type="ECO:0000256" key="2">
    <source>
        <dbReference type="ARBA" id="ARBA00023125"/>
    </source>
</evidence>
<keyword evidence="3" id="KW-0804">Transcription</keyword>
<evidence type="ECO:0000259" key="4">
    <source>
        <dbReference type="PROSITE" id="PS50043"/>
    </source>
</evidence>
<dbReference type="InterPro" id="IPR016032">
    <property type="entry name" value="Sig_transdc_resp-reg_C-effctor"/>
</dbReference>
<evidence type="ECO:0000256" key="1">
    <source>
        <dbReference type="ARBA" id="ARBA00023015"/>
    </source>
</evidence>
<dbReference type="AlphaFoldDB" id="A0A6M1SX79"/>
<dbReference type="RefSeq" id="WP_165267497.1">
    <property type="nucleotide sequence ID" value="NZ_JAALLS010000007.1"/>
</dbReference>
<sequence length="83" mass="9458">MNNTHCVLNKKMIMALVKLSKREGEILLMIVQGDSNAMIAEQLFLSLRTVETHRYSICQKLGLTGKRALEEWVGKVGLNKIDW</sequence>
<reference evidence="5 6" key="1">
    <citation type="submission" date="2020-02" db="EMBL/GenBank/DDBJ databases">
        <title>Aliifodinibius halophilus 2W32, complete genome.</title>
        <authorList>
            <person name="Li Y."/>
            <person name="Wu S."/>
        </authorList>
    </citation>
    <scope>NUCLEOTIDE SEQUENCE [LARGE SCALE GENOMIC DNA]</scope>
    <source>
        <strain evidence="5 6">2W32</strain>
    </source>
</reference>
<feature type="domain" description="HTH luxR-type" evidence="4">
    <location>
        <begin position="12"/>
        <end position="77"/>
    </location>
</feature>
<accession>A0A6M1SX79</accession>
<dbReference type="PRINTS" id="PR00038">
    <property type="entry name" value="HTHLUXR"/>
</dbReference>
<keyword evidence="2" id="KW-0238">DNA-binding</keyword>
<evidence type="ECO:0000313" key="6">
    <source>
        <dbReference type="Proteomes" id="UP000479132"/>
    </source>
</evidence>
<dbReference type="PANTHER" id="PTHR44688:SF16">
    <property type="entry name" value="DNA-BINDING TRANSCRIPTIONAL ACTIVATOR DEVR_DOSR"/>
    <property type="match status" value="1"/>
</dbReference>
<dbReference type="InterPro" id="IPR036388">
    <property type="entry name" value="WH-like_DNA-bd_sf"/>
</dbReference>
<comment type="caution">
    <text evidence="5">The sequence shown here is derived from an EMBL/GenBank/DDBJ whole genome shotgun (WGS) entry which is preliminary data.</text>
</comment>
<dbReference type="GO" id="GO:0006355">
    <property type="term" value="P:regulation of DNA-templated transcription"/>
    <property type="evidence" value="ECO:0007669"/>
    <property type="project" value="InterPro"/>
</dbReference>
<protein>
    <submittedName>
        <fullName evidence="5">Helix-turn-helix transcriptional regulator</fullName>
    </submittedName>
</protein>
<keyword evidence="6" id="KW-1185">Reference proteome</keyword>
<dbReference type="SMART" id="SM00421">
    <property type="entry name" value="HTH_LUXR"/>
    <property type="match status" value="1"/>
</dbReference>